<evidence type="ECO:0000259" key="18">
    <source>
        <dbReference type="PROSITE" id="PS50222"/>
    </source>
</evidence>
<evidence type="ECO:0000256" key="12">
    <source>
        <dbReference type="ARBA" id="ARBA00022927"/>
    </source>
</evidence>
<evidence type="ECO:0000313" key="20">
    <source>
        <dbReference type="Proteomes" id="UP000785679"/>
    </source>
</evidence>
<evidence type="ECO:0000256" key="16">
    <source>
        <dbReference type="ARBA" id="ARBA00038164"/>
    </source>
</evidence>
<keyword evidence="15" id="KW-0449">Lipoprotein</keyword>
<evidence type="ECO:0000256" key="2">
    <source>
        <dbReference type="ARBA" id="ARBA00004236"/>
    </source>
</evidence>
<keyword evidence="7" id="KW-0597">Phosphoprotein</keyword>
<keyword evidence="12" id="KW-0653">Protein transport</keyword>
<keyword evidence="4" id="KW-0813">Transport</keyword>
<keyword evidence="14" id="KW-0539">Nucleus</keyword>
<protein>
    <recommendedName>
        <fullName evidence="18">EF-hand domain-containing protein</fullName>
    </recommendedName>
</protein>
<dbReference type="GO" id="GO:0015031">
    <property type="term" value="P:protein transport"/>
    <property type="evidence" value="ECO:0007669"/>
    <property type="project" value="UniProtKB-KW"/>
</dbReference>
<keyword evidence="9" id="KW-0479">Metal-binding</keyword>
<keyword evidence="11" id="KW-0106">Calcium</keyword>
<dbReference type="SUPFAM" id="SSF47473">
    <property type="entry name" value="EF-hand"/>
    <property type="match status" value="1"/>
</dbReference>
<dbReference type="GO" id="GO:0005886">
    <property type="term" value="C:plasma membrane"/>
    <property type="evidence" value="ECO:0007669"/>
    <property type="project" value="UniProtKB-SubCell"/>
</dbReference>
<comment type="caution">
    <text evidence="19">The sequence shown here is derived from an EMBL/GenBank/DDBJ whole genome shotgun (WGS) entry which is preliminary data.</text>
</comment>
<dbReference type="InterPro" id="IPR051875">
    <property type="entry name" value="Calcineurin_B_homologous"/>
</dbReference>
<keyword evidence="5" id="KW-1003">Cell membrane</keyword>
<dbReference type="AlphaFoldDB" id="A0A8J8SZK6"/>
<keyword evidence="10" id="KW-0677">Repeat</keyword>
<evidence type="ECO:0000256" key="3">
    <source>
        <dbReference type="ARBA" id="ARBA00004496"/>
    </source>
</evidence>
<evidence type="ECO:0000256" key="17">
    <source>
        <dbReference type="SAM" id="MobiDB-lite"/>
    </source>
</evidence>
<dbReference type="InterPro" id="IPR018247">
    <property type="entry name" value="EF_Hand_1_Ca_BS"/>
</dbReference>
<reference evidence="19" key="1">
    <citation type="submission" date="2019-06" db="EMBL/GenBank/DDBJ databases">
        <authorList>
            <person name="Zheng W."/>
        </authorList>
    </citation>
    <scope>NUCLEOTIDE SEQUENCE</scope>
    <source>
        <strain evidence="19">QDHG01</strain>
    </source>
</reference>
<feature type="region of interest" description="Disordered" evidence="17">
    <location>
        <begin position="113"/>
        <end position="145"/>
    </location>
</feature>
<dbReference type="PROSITE" id="PS50222">
    <property type="entry name" value="EF_HAND_2"/>
    <property type="match status" value="1"/>
</dbReference>
<dbReference type="Pfam" id="PF13499">
    <property type="entry name" value="EF-hand_7"/>
    <property type="match status" value="1"/>
</dbReference>
<evidence type="ECO:0000256" key="14">
    <source>
        <dbReference type="ARBA" id="ARBA00023242"/>
    </source>
</evidence>
<evidence type="ECO:0000256" key="11">
    <source>
        <dbReference type="ARBA" id="ARBA00022837"/>
    </source>
</evidence>
<dbReference type="Proteomes" id="UP000785679">
    <property type="component" value="Unassembled WGS sequence"/>
</dbReference>
<dbReference type="InterPro" id="IPR002048">
    <property type="entry name" value="EF_hand_dom"/>
</dbReference>
<dbReference type="GO" id="GO:0005634">
    <property type="term" value="C:nucleus"/>
    <property type="evidence" value="ECO:0007669"/>
    <property type="project" value="UniProtKB-SubCell"/>
</dbReference>
<feature type="domain" description="EF-hand" evidence="18">
    <location>
        <begin position="192"/>
        <end position="227"/>
    </location>
</feature>
<evidence type="ECO:0000256" key="1">
    <source>
        <dbReference type="ARBA" id="ARBA00004123"/>
    </source>
</evidence>
<dbReference type="InterPro" id="IPR011992">
    <property type="entry name" value="EF-hand-dom_pair"/>
</dbReference>
<comment type="similarity">
    <text evidence="16">Belongs to the calcineurin regulatory subunit family. CHP subfamily.</text>
</comment>
<gene>
    <name evidence="19" type="ORF">FGO68_gene8344</name>
</gene>
<comment type="subcellular location">
    <subcellularLocation>
        <location evidence="2">Cell membrane</location>
    </subcellularLocation>
    <subcellularLocation>
        <location evidence="3">Cytoplasm</location>
    </subcellularLocation>
    <subcellularLocation>
        <location evidence="1">Nucleus</location>
    </subcellularLocation>
</comment>
<dbReference type="OrthoDB" id="310288at2759"/>
<dbReference type="PROSITE" id="PS00018">
    <property type="entry name" value="EF_HAND_1"/>
    <property type="match status" value="1"/>
</dbReference>
<keyword evidence="20" id="KW-1185">Reference proteome</keyword>
<accession>A0A8J8SZK6</accession>
<keyword evidence="13" id="KW-0472">Membrane</keyword>
<evidence type="ECO:0000256" key="10">
    <source>
        <dbReference type="ARBA" id="ARBA00022737"/>
    </source>
</evidence>
<evidence type="ECO:0000256" key="5">
    <source>
        <dbReference type="ARBA" id="ARBA00022475"/>
    </source>
</evidence>
<dbReference type="CDD" id="cd00051">
    <property type="entry name" value="EFh"/>
    <property type="match status" value="1"/>
</dbReference>
<evidence type="ECO:0000256" key="8">
    <source>
        <dbReference type="ARBA" id="ARBA00022707"/>
    </source>
</evidence>
<dbReference type="GO" id="GO:0005509">
    <property type="term" value="F:calcium ion binding"/>
    <property type="evidence" value="ECO:0007669"/>
    <property type="project" value="InterPro"/>
</dbReference>
<evidence type="ECO:0000256" key="15">
    <source>
        <dbReference type="ARBA" id="ARBA00023288"/>
    </source>
</evidence>
<name>A0A8J8SZK6_HALGN</name>
<evidence type="ECO:0000256" key="13">
    <source>
        <dbReference type="ARBA" id="ARBA00023136"/>
    </source>
</evidence>
<evidence type="ECO:0000256" key="9">
    <source>
        <dbReference type="ARBA" id="ARBA00022723"/>
    </source>
</evidence>
<keyword evidence="8" id="KW-0519">Myristate</keyword>
<evidence type="ECO:0000256" key="6">
    <source>
        <dbReference type="ARBA" id="ARBA00022490"/>
    </source>
</evidence>
<keyword evidence="6" id="KW-0963">Cytoplasm</keyword>
<proteinExistence type="inferred from homology"/>
<dbReference type="PANTHER" id="PTHR46002">
    <property type="entry name" value="EG:114D9.1 PROTEIN-RELATED"/>
    <property type="match status" value="1"/>
</dbReference>
<dbReference type="GO" id="GO:0005737">
    <property type="term" value="C:cytoplasm"/>
    <property type="evidence" value="ECO:0007669"/>
    <property type="project" value="UniProtKB-SubCell"/>
</dbReference>
<feature type="compositionally biased region" description="Basic and acidic residues" evidence="17">
    <location>
        <begin position="113"/>
        <end position="123"/>
    </location>
</feature>
<organism evidence="19 20">
    <name type="scientific">Halteria grandinella</name>
    <dbReference type="NCBI Taxonomy" id="5974"/>
    <lineage>
        <taxon>Eukaryota</taxon>
        <taxon>Sar</taxon>
        <taxon>Alveolata</taxon>
        <taxon>Ciliophora</taxon>
        <taxon>Intramacronucleata</taxon>
        <taxon>Spirotrichea</taxon>
        <taxon>Stichotrichia</taxon>
        <taxon>Sporadotrichida</taxon>
        <taxon>Halteriidae</taxon>
        <taxon>Halteria</taxon>
    </lineage>
</organism>
<sequence length="278" mass="32388">MGLRNSKEQVVTEILTLAQGRLTEQDIEEIMMNTQFNENELLKLYKKFLQLDSTGRGILTNREFLELPELKYTPFRPRLLDGFPLKTDEEIKSLRMVRQDDLRIEDLDGGKRRTIEDSKKDDDANNATNFPEERGKSKNGKVAPDGAAADEDLEYLKTEEDSPAFLKKLGVEPYIRFADYCKYLSLFNQRTGIDEKIQFYFRIFDVDGNKKVDEADLTSIMAMLFGTRMTEEDTRMLKDKIFEEADTGQKGYLDYEDMQKVLWATNLEHKCSMHFFES</sequence>
<evidence type="ECO:0000256" key="4">
    <source>
        <dbReference type="ARBA" id="ARBA00022448"/>
    </source>
</evidence>
<dbReference type="EMBL" id="RRYP01013562">
    <property type="protein sequence ID" value="TNV76445.1"/>
    <property type="molecule type" value="Genomic_DNA"/>
</dbReference>
<evidence type="ECO:0000256" key="7">
    <source>
        <dbReference type="ARBA" id="ARBA00022553"/>
    </source>
</evidence>
<evidence type="ECO:0000313" key="19">
    <source>
        <dbReference type="EMBL" id="TNV76445.1"/>
    </source>
</evidence>
<dbReference type="Gene3D" id="1.10.238.10">
    <property type="entry name" value="EF-hand"/>
    <property type="match status" value="1"/>
</dbReference>